<accession>A0A4Y3TTS6</accession>
<keyword evidence="10 11" id="KW-0961">Cell wall biogenesis/degradation</keyword>
<dbReference type="InterPro" id="IPR004268">
    <property type="entry name" value="MurJ"/>
</dbReference>
<dbReference type="GO" id="GO:0034204">
    <property type="term" value="P:lipid translocation"/>
    <property type="evidence" value="ECO:0007669"/>
    <property type="project" value="TreeGrafter"/>
</dbReference>
<dbReference type="GO" id="GO:0008360">
    <property type="term" value="P:regulation of cell shape"/>
    <property type="evidence" value="ECO:0007669"/>
    <property type="project" value="UniProtKB-UniRule"/>
</dbReference>
<evidence type="ECO:0000256" key="10">
    <source>
        <dbReference type="HAMAP-Rule" id="MF_02078"/>
    </source>
</evidence>
<evidence type="ECO:0000256" key="11">
    <source>
        <dbReference type="PIRNR" id="PIRNR002869"/>
    </source>
</evidence>
<keyword evidence="7 10" id="KW-0472">Membrane</keyword>
<dbReference type="UniPathway" id="UPA00219"/>
<dbReference type="GO" id="GO:0009252">
    <property type="term" value="P:peptidoglycan biosynthetic process"/>
    <property type="evidence" value="ECO:0007669"/>
    <property type="project" value="UniProtKB-UniRule"/>
</dbReference>
<keyword evidence="3 10" id="KW-0812">Transmembrane</keyword>
<comment type="subcellular location">
    <subcellularLocation>
        <location evidence="10">Cell inner membrane</location>
        <topology evidence="10">Multi-pass membrane protein</topology>
    </subcellularLocation>
    <subcellularLocation>
        <location evidence="1">Cell membrane</location>
        <topology evidence="1">Multi-pass membrane protein</topology>
    </subcellularLocation>
</comment>
<dbReference type="CDD" id="cd13123">
    <property type="entry name" value="MATE_MurJ_like"/>
    <property type="match status" value="1"/>
</dbReference>
<reference evidence="12 13" key="1">
    <citation type="submission" date="2019-06" db="EMBL/GenBank/DDBJ databases">
        <title>Whole genome shotgun sequence of Acetobacter peroxydans NBRC 13755.</title>
        <authorList>
            <person name="Hosoyama A."/>
            <person name="Uohara A."/>
            <person name="Ohji S."/>
            <person name="Ichikawa N."/>
        </authorList>
    </citation>
    <scope>NUCLEOTIDE SEQUENCE [LARGE SCALE GENOMIC DNA]</scope>
    <source>
        <strain evidence="12 13">NBRC 13755</strain>
    </source>
</reference>
<dbReference type="Proteomes" id="UP000317730">
    <property type="component" value="Unassembled WGS sequence"/>
</dbReference>
<dbReference type="EMBL" id="BJMV01000002">
    <property type="protein sequence ID" value="GEB84869.1"/>
    <property type="molecule type" value="Genomic_DNA"/>
</dbReference>
<feature type="transmembrane region" description="Helical" evidence="10">
    <location>
        <begin position="474"/>
        <end position="497"/>
    </location>
</feature>
<evidence type="ECO:0000256" key="9">
    <source>
        <dbReference type="ARBA" id="ARBA00061532"/>
    </source>
</evidence>
<dbReference type="PRINTS" id="PR01806">
    <property type="entry name" value="VIRFACTRMVIN"/>
</dbReference>
<comment type="function">
    <text evidence="8 10 11">Involved in peptidoglycan biosynthesis. Transports lipid-linked peptidoglycan precursors from the inner to the outer leaflet of the cytoplasmic membrane.</text>
</comment>
<evidence type="ECO:0000256" key="7">
    <source>
        <dbReference type="ARBA" id="ARBA00023136"/>
    </source>
</evidence>
<sequence>MLRNFLTVGGWTMLSRVLGLVRDQLLAAFMGAGALQDAYQVACRLPNMFRRLFGEGAFNAAFVPLFSSVLVTEGADEARHFARRTLGGMLAWLVFLCVLGECFMPAVLRAIAPGFLQSGERYALAVTLSRITFPYLVMICAAALLAGVLNGLHRFGMASAAYLAFNIVGIAAILGAACFSANVAIVAAWGVTLSGVVQLGLLMWACEKANFGLVPLWPRLTPRIRVLLRRMVPGLVGSGVGQINLTIDTIIGTLLPAGSVSLMYFADRINQLPLGVLGSAAGTTLLPVLTRHLAAGDHEGAHTAQNRSIEYVLLLTLPAVAGILVLADPIMVVLFGHGSFTEHDALLSAQSLRAYAIGLPAFVLVKVLSPAFFARGDTRTPVIIGIAILVANLLLNLAFMKPLAHVGPPLASSLAAGLNVASLAVILRVRAVLYVPRLLLVRMGLVCLAALGMACGVGAAMWEMPFPAHILPRLFWLGLMVSGGSVLYVVLLCLTGIMDFRQFVSILGRLKRGGRNKGA</sequence>
<feature type="transmembrane region" description="Helical" evidence="10">
    <location>
        <begin position="183"/>
        <end position="206"/>
    </location>
</feature>
<evidence type="ECO:0000256" key="6">
    <source>
        <dbReference type="ARBA" id="ARBA00022989"/>
    </source>
</evidence>
<evidence type="ECO:0000256" key="8">
    <source>
        <dbReference type="ARBA" id="ARBA00060041"/>
    </source>
</evidence>
<gene>
    <name evidence="10" type="primary">murJ</name>
    <name evidence="12" type="ORF">APE01nite_06660</name>
</gene>
<name>A0A4Y3TTS6_9PROT</name>
<dbReference type="AlphaFoldDB" id="A0A4Y3TTS6"/>
<dbReference type="OrthoDB" id="9816572at2"/>
<comment type="pathway">
    <text evidence="10">Cell wall biogenesis; peptidoglycan biosynthesis.</text>
</comment>
<protein>
    <recommendedName>
        <fullName evidence="10">Probable lipid II flippase MurJ</fullName>
    </recommendedName>
</protein>
<dbReference type="NCBIfam" id="TIGR01695">
    <property type="entry name" value="murJ_mviN"/>
    <property type="match status" value="1"/>
</dbReference>
<keyword evidence="10 11" id="KW-0813">Transport</keyword>
<feature type="transmembrane region" description="Helical" evidence="10">
    <location>
        <begin position="227"/>
        <end position="251"/>
    </location>
</feature>
<keyword evidence="6 10" id="KW-1133">Transmembrane helix</keyword>
<dbReference type="GO" id="GO:0015648">
    <property type="term" value="F:lipid-linked peptidoglycan transporter activity"/>
    <property type="evidence" value="ECO:0007669"/>
    <property type="project" value="UniProtKB-UniRule"/>
</dbReference>
<keyword evidence="4 10" id="KW-0133">Cell shape</keyword>
<dbReference type="GO" id="GO:0071555">
    <property type="term" value="P:cell wall organization"/>
    <property type="evidence" value="ECO:0007669"/>
    <property type="project" value="UniProtKB-UniRule"/>
</dbReference>
<keyword evidence="10" id="KW-0997">Cell inner membrane</keyword>
<dbReference type="PANTHER" id="PTHR47019">
    <property type="entry name" value="LIPID II FLIPPASE MURJ"/>
    <property type="match status" value="1"/>
</dbReference>
<organism evidence="12 13">
    <name type="scientific">Acetobacter peroxydans</name>
    <dbReference type="NCBI Taxonomy" id="104098"/>
    <lineage>
        <taxon>Bacteria</taxon>
        <taxon>Pseudomonadati</taxon>
        <taxon>Pseudomonadota</taxon>
        <taxon>Alphaproteobacteria</taxon>
        <taxon>Acetobacterales</taxon>
        <taxon>Acetobacteraceae</taxon>
        <taxon>Acetobacter</taxon>
    </lineage>
</organism>
<dbReference type="PIRSF" id="PIRSF002869">
    <property type="entry name" value="MviN"/>
    <property type="match status" value="1"/>
</dbReference>
<evidence type="ECO:0000256" key="5">
    <source>
        <dbReference type="ARBA" id="ARBA00022984"/>
    </source>
</evidence>
<keyword evidence="5 10" id="KW-0573">Peptidoglycan synthesis</keyword>
<feature type="transmembrane region" description="Helical" evidence="10">
    <location>
        <begin position="311"/>
        <end position="335"/>
    </location>
</feature>
<comment type="caution">
    <text evidence="12">The sequence shown here is derived from an EMBL/GenBank/DDBJ whole genome shotgun (WGS) entry which is preliminary data.</text>
</comment>
<feature type="transmembrane region" description="Helical" evidence="10">
    <location>
        <begin position="355"/>
        <end position="374"/>
    </location>
</feature>
<evidence type="ECO:0000256" key="2">
    <source>
        <dbReference type="ARBA" id="ARBA00022475"/>
    </source>
</evidence>
<evidence type="ECO:0000256" key="3">
    <source>
        <dbReference type="ARBA" id="ARBA00022692"/>
    </source>
</evidence>
<feature type="transmembrane region" description="Helical" evidence="10">
    <location>
        <begin position="381"/>
        <end position="400"/>
    </location>
</feature>
<dbReference type="RefSeq" id="WP_141374793.1">
    <property type="nucleotide sequence ID" value="NZ_BAPL01000030.1"/>
</dbReference>
<evidence type="ECO:0000313" key="13">
    <source>
        <dbReference type="Proteomes" id="UP000317730"/>
    </source>
</evidence>
<feature type="transmembrane region" description="Helical" evidence="10">
    <location>
        <begin position="132"/>
        <end position="152"/>
    </location>
</feature>
<proteinExistence type="inferred from homology"/>
<dbReference type="Pfam" id="PF03023">
    <property type="entry name" value="MurJ"/>
    <property type="match status" value="1"/>
</dbReference>
<dbReference type="InterPro" id="IPR051050">
    <property type="entry name" value="Lipid_II_flippase_MurJ/MviN"/>
</dbReference>
<evidence type="ECO:0000313" key="12">
    <source>
        <dbReference type="EMBL" id="GEB84869.1"/>
    </source>
</evidence>
<dbReference type="GO" id="GO:0005886">
    <property type="term" value="C:plasma membrane"/>
    <property type="evidence" value="ECO:0007669"/>
    <property type="project" value="UniProtKB-SubCell"/>
</dbReference>
<evidence type="ECO:0000256" key="1">
    <source>
        <dbReference type="ARBA" id="ARBA00004651"/>
    </source>
</evidence>
<feature type="transmembrane region" description="Helical" evidence="10">
    <location>
        <begin position="439"/>
        <end position="462"/>
    </location>
</feature>
<keyword evidence="13" id="KW-1185">Reference proteome</keyword>
<evidence type="ECO:0000256" key="4">
    <source>
        <dbReference type="ARBA" id="ARBA00022960"/>
    </source>
</evidence>
<feature type="transmembrane region" description="Helical" evidence="10">
    <location>
        <begin position="159"/>
        <end position="177"/>
    </location>
</feature>
<dbReference type="HAMAP" id="MF_02078">
    <property type="entry name" value="MurJ_MviN"/>
    <property type="match status" value="1"/>
</dbReference>
<feature type="transmembrane region" description="Helical" evidence="10">
    <location>
        <begin position="271"/>
        <end position="290"/>
    </location>
</feature>
<feature type="transmembrane region" description="Helical" evidence="10">
    <location>
        <begin position="89"/>
        <end position="112"/>
    </location>
</feature>
<dbReference type="PANTHER" id="PTHR47019:SF1">
    <property type="entry name" value="LIPID II FLIPPASE MURJ"/>
    <property type="match status" value="1"/>
</dbReference>
<comment type="similarity">
    <text evidence="9 10 11">Belongs to the MurJ/MviN family.</text>
</comment>
<feature type="transmembrane region" description="Helical" evidence="10">
    <location>
        <begin position="406"/>
        <end position="427"/>
    </location>
</feature>
<keyword evidence="2 10" id="KW-1003">Cell membrane</keyword>